<proteinExistence type="predicted"/>
<protein>
    <submittedName>
        <fullName evidence="2">Uncharacterized protein</fullName>
    </submittedName>
</protein>
<evidence type="ECO:0000313" key="2">
    <source>
        <dbReference type="EMBL" id="KAI4530444.1"/>
    </source>
</evidence>
<organism evidence="2 3">
    <name type="scientific">Ovis ammon polii</name>
    <dbReference type="NCBI Taxonomy" id="230172"/>
    <lineage>
        <taxon>Eukaryota</taxon>
        <taxon>Metazoa</taxon>
        <taxon>Chordata</taxon>
        <taxon>Craniata</taxon>
        <taxon>Vertebrata</taxon>
        <taxon>Euteleostomi</taxon>
        <taxon>Mammalia</taxon>
        <taxon>Eutheria</taxon>
        <taxon>Laurasiatheria</taxon>
        <taxon>Artiodactyla</taxon>
        <taxon>Ruminantia</taxon>
        <taxon>Pecora</taxon>
        <taxon>Bovidae</taxon>
        <taxon>Caprinae</taxon>
        <taxon>Ovis</taxon>
    </lineage>
</organism>
<name>A0AAD4TQA5_OVIAM</name>
<accession>A0AAD4TQA5</accession>
<gene>
    <name evidence="2" type="ORF">MG293_019333</name>
</gene>
<keyword evidence="3" id="KW-1185">Reference proteome</keyword>
<reference evidence="2" key="1">
    <citation type="submission" date="2022-03" db="EMBL/GenBank/DDBJ databases">
        <title>Genomic analyses of argali, domestic sheep and their hybrids provide insights into chromosomal evolution, heterosis and genetic basis of agronomic traits.</title>
        <authorList>
            <person name="Li M."/>
        </authorList>
    </citation>
    <scope>NUCLEOTIDE SEQUENCE</scope>
    <source>
        <strain evidence="2">CAU-MHL-2022a</strain>
        <tissue evidence="2">Skin</tissue>
    </source>
</reference>
<comment type="caution">
    <text evidence="2">The sequence shown here is derived from an EMBL/GenBank/DDBJ whole genome shotgun (WGS) entry which is preliminary data.</text>
</comment>
<dbReference type="EMBL" id="JAKZEL010000025">
    <property type="protein sequence ID" value="KAI4530444.1"/>
    <property type="molecule type" value="Genomic_DNA"/>
</dbReference>
<sequence length="316" mass="36365">MQHDEEPGREGGGSCQRAMPTAVEAESSLTSTPRHRNVQKGKRKRTVLSKSLRNEWSTQSPLPYDFNASYDTTRLGDTMVLWNVCSPCPNLKVATLCQTDKQVTRVILKGKSDERKQGGKWRAPKKVMTDVTLQSSQQTGFNSLQISSTCSTIDAQGFRNLHLYRFHLEGTETQIRPFKTHRVRSSFTTVRLRNFMEEETDQKHFAKTLGENDLAWVPQLQGRELGLNSSNKAIAQLPWVTKWRNFLLAPRYQRKRHWESVHRTSVKRRASHFLSPLSAQQQPGRLEDHSRAWNRSDFGYFRLTNTNNPALKQPEL</sequence>
<dbReference type="AlphaFoldDB" id="A0AAD4TQA5"/>
<feature type="compositionally biased region" description="Basic residues" evidence="1">
    <location>
        <begin position="33"/>
        <end position="46"/>
    </location>
</feature>
<dbReference type="Proteomes" id="UP001214576">
    <property type="component" value="Unassembled WGS sequence"/>
</dbReference>
<feature type="region of interest" description="Disordered" evidence="1">
    <location>
        <begin position="1"/>
        <end position="46"/>
    </location>
</feature>
<evidence type="ECO:0000313" key="3">
    <source>
        <dbReference type="Proteomes" id="UP001214576"/>
    </source>
</evidence>
<evidence type="ECO:0000256" key="1">
    <source>
        <dbReference type="SAM" id="MobiDB-lite"/>
    </source>
</evidence>